<dbReference type="SUPFAM" id="SSF56436">
    <property type="entry name" value="C-type lectin-like"/>
    <property type="match status" value="1"/>
</dbReference>
<evidence type="ECO:0000313" key="2">
    <source>
        <dbReference type="EMBL" id="OQX09239.1"/>
    </source>
</evidence>
<gene>
    <name evidence="2" type="ORF">BWK73_23335</name>
</gene>
<dbReference type="InterPro" id="IPR016187">
    <property type="entry name" value="CTDL_fold"/>
</dbReference>
<dbReference type="Proteomes" id="UP000192491">
    <property type="component" value="Unassembled WGS sequence"/>
</dbReference>
<name>A0A1Y1QMT3_9GAMM</name>
<accession>A0A1Y1QMT3</accession>
<dbReference type="GO" id="GO:0120147">
    <property type="term" value="F:formylglycine-generating oxidase activity"/>
    <property type="evidence" value="ECO:0007669"/>
    <property type="project" value="TreeGrafter"/>
</dbReference>
<evidence type="ECO:0000259" key="1">
    <source>
        <dbReference type="Pfam" id="PF03781"/>
    </source>
</evidence>
<dbReference type="InterPro" id="IPR005532">
    <property type="entry name" value="SUMF_dom"/>
</dbReference>
<evidence type="ECO:0000313" key="3">
    <source>
        <dbReference type="Proteomes" id="UP000192491"/>
    </source>
</evidence>
<dbReference type="PANTHER" id="PTHR23150">
    <property type="entry name" value="SULFATASE MODIFYING FACTOR 1, 2"/>
    <property type="match status" value="1"/>
</dbReference>
<proteinExistence type="predicted"/>
<organism evidence="2 3">
    <name type="scientific">Thiothrix lacustris</name>
    <dbReference type="NCBI Taxonomy" id="525917"/>
    <lineage>
        <taxon>Bacteria</taxon>
        <taxon>Pseudomonadati</taxon>
        <taxon>Pseudomonadota</taxon>
        <taxon>Gammaproteobacteria</taxon>
        <taxon>Thiotrichales</taxon>
        <taxon>Thiotrichaceae</taxon>
        <taxon>Thiothrix</taxon>
    </lineage>
</organism>
<dbReference type="AlphaFoldDB" id="A0A1Y1QMT3"/>
<dbReference type="PANTHER" id="PTHR23150:SF19">
    <property type="entry name" value="FORMYLGLYCINE-GENERATING ENZYME"/>
    <property type="match status" value="1"/>
</dbReference>
<feature type="domain" description="Sulfatase-modifying factor enzyme-like" evidence="1">
    <location>
        <begin position="44"/>
        <end position="288"/>
    </location>
</feature>
<protein>
    <submittedName>
        <fullName evidence="2">Sulphatase-modifying factor protein</fullName>
    </submittedName>
</protein>
<comment type="caution">
    <text evidence="2">The sequence shown here is derived from an EMBL/GenBank/DDBJ whole genome shotgun (WGS) entry which is preliminary data.</text>
</comment>
<sequence length="314" mass="35300">MDVMIRNHLSPPVFPYAWASDWGEDRYGLWQAFTYKDVRHAFRWIQPGTFQMGSPDGSGEEGAEEGRLDDREDLHKVTFNQGFWLAETTVTQALWEAVIGGENPSHFKGKNRPVEQVSWHDTQIFLTQLNQLHPDLNVRLPWEAEWEYACRAGTQTPFNFGGKDDLNLEKVNYSGEWDKWSDKGETKEVKTYPCNGWGLYEMHGNVWEWCEDQWQDHLGKEDVIFSPSTSGRGVGVRETAGGGQEQAAGVGRVVRGGSWVNYGGYVRSAIRLRYVPAGRYGDLGFRLALGLELQPAQQDGGAAGRGAPQGKGKK</sequence>
<reference evidence="2 3" key="1">
    <citation type="submission" date="2017-01" db="EMBL/GenBank/DDBJ databases">
        <title>Novel large sulfur bacteria in the metagenomes of groundwater-fed chemosynthetic microbial mats in the Lake Huron basin.</title>
        <authorList>
            <person name="Sharrar A.M."/>
            <person name="Flood B.E."/>
            <person name="Bailey J.V."/>
            <person name="Jones D.S."/>
            <person name="Biddanda B."/>
            <person name="Ruberg S.A."/>
            <person name="Marcus D.N."/>
            <person name="Dick G.J."/>
        </authorList>
    </citation>
    <scope>NUCLEOTIDE SEQUENCE [LARGE SCALE GENOMIC DNA]</scope>
    <source>
        <strain evidence="2">A8</strain>
    </source>
</reference>
<dbReference type="Pfam" id="PF03781">
    <property type="entry name" value="FGE-sulfatase"/>
    <property type="match status" value="1"/>
</dbReference>
<dbReference type="EMBL" id="MTEJ01000149">
    <property type="protein sequence ID" value="OQX09239.1"/>
    <property type="molecule type" value="Genomic_DNA"/>
</dbReference>
<dbReference type="InterPro" id="IPR051043">
    <property type="entry name" value="Sulfatase_Mod_Factor_Kinase"/>
</dbReference>
<dbReference type="Gene3D" id="3.90.1580.10">
    <property type="entry name" value="paralog of FGE (formylglycine-generating enzyme)"/>
    <property type="match status" value="1"/>
</dbReference>
<dbReference type="InterPro" id="IPR042095">
    <property type="entry name" value="SUMF_sf"/>
</dbReference>